<reference evidence="4" key="1">
    <citation type="submission" date="2017-02" db="UniProtKB">
        <authorList>
            <consortium name="WormBaseParasite"/>
        </authorList>
    </citation>
    <scope>IDENTIFICATION</scope>
</reference>
<evidence type="ECO:0000313" key="2">
    <source>
        <dbReference type="EMBL" id="VDN87320.1"/>
    </source>
</evidence>
<dbReference type="WBParaSite" id="BPAG_0000617201-mRNA-1">
    <property type="protein sequence ID" value="BPAG_0000617201-mRNA-1"/>
    <property type="gene ID" value="BPAG_0000617201"/>
</dbReference>
<proteinExistence type="predicted"/>
<dbReference type="AlphaFoldDB" id="A0A0N4TD84"/>
<accession>A0A0N4TD84</accession>
<dbReference type="Proteomes" id="UP000278627">
    <property type="component" value="Unassembled WGS sequence"/>
</dbReference>
<dbReference type="EMBL" id="UZAD01005199">
    <property type="protein sequence ID" value="VDN87320.1"/>
    <property type="molecule type" value="Genomic_DNA"/>
</dbReference>
<gene>
    <name evidence="2" type="ORF">BPAG_LOCUS6134</name>
</gene>
<evidence type="ECO:0000313" key="3">
    <source>
        <dbReference type="Proteomes" id="UP000278627"/>
    </source>
</evidence>
<sequence length="56" mass="6351">MGNSYTHLATQDPSELHPSSASNRPDISKLQKWTTRFTPADHTSHIKMCKFAGFFQ</sequence>
<name>A0A0N4TD84_BRUPA</name>
<feature type="region of interest" description="Disordered" evidence="1">
    <location>
        <begin position="1"/>
        <end position="26"/>
    </location>
</feature>
<protein>
    <submittedName>
        <fullName evidence="4">Ovule protein</fullName>
    </submittedName>
</protein>
<evidence type="ECO:0000313" key="4">
    <source>
        <dbReference type="WBParaSite" id="BPAG_0000617201-mRNA-1"/>
    </source>
</evidence>
<reference evidence="2 3" key="2">
    <citation type="submission" date="2018-11" db="EMBL/GenBank/DDBJ databases">
        <authorList>
            <consortium name="Pathogen Informatics"/>
        </authorList>
    </citation>
    <scope>NUCLEOTIDE SEQUENCE [LARGE SCALE GENOMIC DNA]</scope>
</reference>
<keyword evidence="3" id="KW-1185">Reference proteome</keyword>
<evidence type="ECO:0000256" key="1">
    <source>
        <dbReference type="SAM" id="MobiDB-lite"/>
    </source>
</evidence>
<organism evidence="4">
    <name type="scientific">Brugia pahangi</name>
    <name type="common">Filarial nematode worm</name>
    <dbReference type="NCBI Taxonomy" id="6280"/>
    <lineage>
        <taxon>Eukaryota</taxon>
        <taxon>Metazoa</taxon>
        <taxon>Ecdysozoa</taxon>
        <taxon>Nematoda</taxon>
        <taxon>Chromadorea</taxon>
        <taxon>Rhabditida</taxon>
        <taxon>Spirurina</taxon>
        <taxon>Spiruromorpha</taxon>
        <taxon>Filarioidea</taxon>
        <taxon>Onchocercidae</taxon>
        <taxon>Brugia</taxon>
    </lineage>
</organism>